<name>A0A6G8S3D3_9GAMM</name>
<organism evidence="2 3">
    <name type="scientific">Acinetobacter lanii</name>
    <dbReference type="NCBI Taxonomy" id="2715163"/>
    <lineage>
        <taxon>Bacteria</taxon>
        <taxon>Pseudomonadati</taxon>
        <taxon>Pseudomonadota</taxon>
        <taxon>Gammaproteobacteria</taxon>
        <taxon>Moraxellales</taxon>
        <taxon>Moraxellaceae</taxon>
        <taxon>Acinetobacter</taxon>
    </lineage>
</organism>
<gene>
    <name evidence="2" type="ORF">G8D99_06380</name>
</gene>
<dbReference type="SUPFAM" id="SSF52540">
    <property type="entry name" value="P-loop containing nucleoside triphosphate hydrolases"/>
    <property type="match status" value="1"/>
</dbReference>
<dbReference type="RefSeq" id="WP_166323690.1">
    <property type="nucleotide sequence ID" value="NZ_CP049916.1"/>
</dbReference>
<reference evidence="2 3" key="1">
    <citation type="submission" date="2020-03" db="EMBL/GenBank/DDBJ databases">
        <authorList>
            <person name="Zhu W."/>
        </authorList>
    </citation>
    <scope>NUCLEOTIDE SEQUENCE [LARGE SCALE GENOMIC DNA]</scope>
    <source>
        <strain evidence="2 3">185</strain>
    </source>
</reference>
<evidence type="ECO:0000313" key="2">
    <source>
        <dbReference type="EMBL" id="QIO08682.1"/>
    </source>
</evidence>
<evidence type="ECO:0000313" key="3">
    <source>
        <dbReference type="Proteomes" id="UP000501939"/>
    </source>
</evidence>
<dbReference type="Gene3D" id="3.40.50.300">
    <property type="entry name" value="P-loop containing nucleotide triphosphate hydrolases"/>
    <property type="match status" value="1"/>
</dbReference>
<accession>A0A6G8S3D3</accession>
<feature type="domain" description="AAA+ ATPase" evidence="1">
    <location>
        <begin position="56"/>
        <end position="314"/>
    </location>
</feature>
<dbReference type="EMBL" id="CP049916">
    <property type="protein sequence ID" value="QIO08682.1"/>
    <property type="molecule type" value="Genomic_DNA"/>
</dbReference>
<evidence type="ECO:0000259" key="1">
    <source>
        <dbReference type="SMART" id="SM00382"/>
    </source>
</evidence>
<protein>
    <recommendedName>
        <fullName evidence="1">AAA+ ATPase domain-containing protein</fullName>
    </recommendedName>
</protein>
<dbReference type="InterPro" id="IPR027417">
    <property type="entry name" value="P-loop_NTPase"/>
</dbReference>
<proteinExistence type="predicted"/>
<sequence length="1157" mass="132476">MNQNYKLNHYYEIHVNHLLSTRLDSDISKEFFERVIFHGTAYNSLKTIVDSFYENTQSAFTLTGGYGTGKSTLAAILSGLLHPNDEIRVAARALVQDSDLLKQIDKNFKLSSDKPWLIIKAVGGVTSPVELFYKSILKALQDANLMDVFESDLFFLPDQIDSDHQLIEWIDEVFRALDGRISGSLLILDEMGKLLDHIARNNGDLHLFQDLSERINRLSTKQCPFIFLGILHQAFADYARGMSHHIALEWTKIQGRYVDISYRISLDESVALVSKTIKARETQIPEAITAVNNALVTKVVGSIKSRLTENSPKLNVYLQEALPLHPLTTVLLGIISKSSFSQNERSIFSFLLSVEPFSFRKFLESEVNLNSTYTIVDLWDYLSQNLQHQILSSKEGHLWAIVEETLTLLSKNLSKKEGLTPESEELYPNVIKAIAMLNMFGKSLGIYPSVDLIAHALPSSSKNLEILPICLKNLEDWGVITYWNRTKSYEVVETSELNIQQLLQEKLEALSNQQNYFEHINYKGNSVLAKRHYHERGVMRWMDQHLVNDLPGLERLISKSEFIKSKAFAHFVLITDQALNSTKLIELSKEHSRIVIAKLDKISELLSWSKEIYALNEIFRELPKLMLDTVAKKEYEQRLNYAYQQVDDLFSQSFESVEWYCKGNLLKGKSLSIIVSDLADELYQSCPKILNELVVRHDVSSSAAAGRKKLLENMLENSNQENLGIEKFPPEKAIYLSCIKQLGLHQFNVEKMEWVFDFPVLDESNRDQSENLERVSKLFQHGYKIFTDTKSLVPLTELYKVWSDTPFGIPQGVLPIFALTLLLAKEKSLAFYDKDVTQEFKFISEIDDEYINKLVKRPHEIAVKYIKEPAEKNRFINLLANSIKDIFDKNIEATPLAVARFLVSYTVKQSSWAKFSKDKEYFDEKVQLLRSFLVKADDPYKLLFEDLYDVLEVSTRSDDLVLADLSNLLGSFMGAKPNLLKNFEGRLRKELGNITPEIIQEADAVSKFAADWKMKKFAEHLSRSSKESTQWLSNLITLLGQIPEKDWTDDSLKKAFEALPGYVQRFKQLSFFARNAEKSEQISSNKRSLAVIINTDQGLEEYNRDVIVDSTIEDDLKKLQKELLKKVNTFDLSDDAKAMVLYGLLKDYLHPIGEDKA</sequence>
<keyword evidence="3" id="KW-1185">Reference proteome</keyword>
<dbReference type="SMART" id="SM00382">
    <property type="entry name" value="AAA"/>
    <property type="match status" value="1"/>
</dbReference>
<dbReference type="KEGG" id="alj:G8D99_06380"/>
<dbReference type="InterPro" id="IPR003593">
    <property type="entry name" value="AAA+_ATPase"/>
</dbReference>
<dbReference type="AlphaFoldDB" id="A0A6G8S3D3"/>
<dbReference type="Proteomes" id="UP000501939">
    <property type="component" value="Chromosome"/>
</dbReference>